<proteinExistence type="predicted"/>
<reference evidence="1 2" key="1">
    <citation type="journal article" date="2023" name="Life. Sci Alliance">
        <title>Evolutionary insights into 3D genome organization and epigenetic landscape of Vigna mungo.</title>
        <authorList>
            <person name="Junaid A."/>
            <person name="Singh B."/>
            <person name="Bhatia S."/>
        </authorList>
    </citation>
    <scope>NUCLEOTIDE SEQUENCE [LARGE SCALE GENOMIC DNA]</scope>
    <source>
        <strain evidence="1">Urdbean</strain>
    </source>
</reference>
<protein>
    <submittedName>
        <fullName evidence="1">Uncharacterized protein</fullName>
    </submittedName>
</protein>
<name>A0AAQ3NCT5_VIGMU</name>
<dbReference type="AlphaFoldDB" id="A0AAQ3NCT5"/>
<dbReference type="Proteomes" id="UP001374535">
    <property type="component" value="Chromosome 6"/>
</dbReference>
<keyword evidence="2" id="KW-1185">Reference proteome</keyword>
<organism evidence="1 2">
    <name type="scientific">Vigna mungo</name>
    <name type="common">Black gram</name>
    <name type="synonym">Phaseolus mungo</name>
    <dbReference type="NCBI Taxonomy" id="3915"/>
    <lineage>
        <taxon>Eukaryota</taxon>
        <taxon>Viridiplantae</taxon>
        <taxon>Streptophyta</taxon>
        <taxon>Embryophyta</taxon>
        <taxon>Tracheophyta</taxon>
        <taxon>Spermatophyta</taxon>
        <taxon>Magnoliopsida</taxon>
        <taxon>eudicotyledons</taxon>
        <taxon>Gunneridae</taxon>
        <taxon>Pentapetalae</taxon>
        <taxon>rosids</taxon>
        <taxon>fabids</taxon>
        <taxon>Fabales</taxon>
        <taxon>Fabaceae</taxon>
        <taxon>Papilionoideae</taxon>
        <taxon>50 kb inversion clade</taxon>
        <taxon>NPAAA clade</taxon>
        <taxon>indigoferoid/millettioid clade</taxon>
        <taxon>Phaseoleae</taxon>
        <taxon>Vigna</taxon>
    </lineage>
</organism>
<evidence type="ECO:0000313" key="2">
    <source>
        <dbReference type="Proteomes" id="UP001374535"/>
    </source>
</evidence>
<accession>A0AAQ3NCT5</accession>
<gene>
    <name evidence="1" type="ORF">V8G54_019554</name>
</gene>
<dbReference type="EMBL" id="CP144695">
    <property type="protein sequence ID" value="WVZ06208.1"/>
    <property type="molecule type" value="Genomic_DNA"/>
</dbReference>
<sequence length="101" mass="11082">MKNLPSPETERDVIGCSSEITRSAFVPICRIRISLSIKTLIRYSPSGVTARSTTLGILIPLHDLITFPSQSHMQTPFSGSELPHANCFELGNQAQELTTKP</sequence>
<evidence type="ECO:0000313" key="1">
    <source>
        <dbReference type="EMBL" id="WVZ06208.1"/>
    </source>
</evidence>